<feature type="domain" description="CoA carboxyltransferase C-terminal" evidence="2">
    <location>
        <begin position="290"/>
        <end position="561"/>
    </location>
</feature>
<feature type="domain" description="CoA carboxyltransferase N-terminal" evidence="1">
    <location>
        <begin position="33"/>
        <end position="279"/>
    </location>
</feature>
<comment type="caution">
    <text evidence="3">The sequence shown here is derived from an EMBL/GenBank/DDBJ whole genome shotgun (WGS) entry which is preliminary data.</text>
</comment>
<dbReference type="PROSITE" id="PS50989">
    <property type="entry name" value="COA_CT_CTER"/>
    <property type="match status" value="1"/>
</dbReference>
<dbReference type="EC" id="6.4.1.3" evidence="3"/>
<gene>
    <name evidence="3" type="primary">pccB_1</name>
    <name evidence="3" type="ORF">SIN8267_00299</name>
</gene>
<dbReference type="PANTHER" id="PTHR43842:SF2">
    <property type="entry name" value="PROPIONYL-COA CARBOXYLASE BETA CHAIN, MITOCHONDRIAL"/>
    <property type="match status" value="1"/>
</dbReference>
<reference evidence="3" key="1">
    <citation type="submission" date="2021-12" db="EMBL/GenBank/DDBJ databases">
        <authorList>
            <person name="Rodrigo-Torres L."/>
            <person name="Arahal R. D."/>
            <person name="Lucena T."/>
        </authorList>
    </citation>
    <scope>NUCLEOTIDE SEQUENCE</scope>
    <source>
        <strain evidence="3">CECT 8267</strain>
    </source>
</reference>
<evidence type="ECO:0000259" key="2">
    <source>
        <dbReference type="PROSITE" id="PS50989"/>
    </source>
</evidence>
<evidence type="ECO:0000259" key="1">
    <source>
        <dbReference type="PROSITE" id="PS50980"/>
    </source>
</evidence>
<dbReference type="PANTHER" id="PTHR43842">
    <property type="entry name" value="PROPIONYL-COA CARBOXYLASE BETA CHAIN"/>
    <property type="match status" value="1"/>
</dbReference>
<dbReference type="Proteomes" id="UP000838100">
    <property type="component" value="Unassembled WGS sequence"/>
</dbReference>
<dbReference type="SUPFAM" id="SSF52096">
    <property type="entry name" value="ClpP/crotonase"/>
    <property type="match status" value="2"/>
</dbReference>
<dbReference type="EMBL" id="CAKLPX010000001">
    <property type="protein sequence ID" value="CAH0990207.1"/>
    <property type="molecule type" value="Genomic_DNA"/>
</dbReference>
<dbReference type="InterPro" id="IPR011762">
    <property type="entry name" value="COA_CT_N"/>
</dbReference>
<sequence length="575" mass="62336">MTKTTKQTPSLANPFAEEKEVEFTIPGQISYEPGLYEESLKSGYDLIQRPKKAAGVASVTKQHQKKRMTIWERIQVLTDKEPTILYQNWGKNLDGASLVTAIVNINGRDVALYGHDFTVRAGSMDATNGKKLAKLFELAGKRKIPLIGLNDSAGAFIPAGVGGLDGYAEAFTALRKINGVVPSVMCMFGFNAGGGSYLPRQGSFLIQPNETFFGLTGPGVVKSVLGEDVTPDELGGPGVHSQSGVTDFVVEDEVAALQKVKELLNYLPSSNAELAPFQPTSDPVDRKTWDIDILLKKAFNSPTGFNTPLDISIIIQQICDHGDYTEIQPERARNTITALGRLGGNVVGFVANNSAVSSGQIDIAAAYKNARFIRFCNVYNIPVIFLEDTTGFLPGSEQEAGGIVQAGRAMLDAIIDLRTPRFLMIIRNAFGGAYASYNNYPTGADFVCALPTTRAAVMGPAGVEYVYKKELRDIRGSVAQRVAAATAEQVANGLTQEEGKAAAEADVQAWVAAEEALLVTRYEKELMNPNEALSLGSISQIVMPSDLRKLMAEQLAFHMRHYKPEPMADVQREFH</sequence>
<dbReference type="Pfam" id="PF01039">
    <property type="entry name" value="Carboxyl_trans"/>
    <property type="match status" value="1"/>
</dbReference>
<dbReference type="InterPro" id="IPR051047">
    <property type="entry name" value="AccD/PCCB"/>
</dbReference>
<evidence type="ECO:0000313" key="4">
    <source>
        <dbReference type="Proteomes" id="UP000838100"/>
    </source>
</evidence>
<dbReference type="InterPro" id="IPR011763">
    <property type="entry name" value="COA_CT_C"/>
</dbReference>
<name>A0ABN8EFU1_9GAMM</name>
<dbReference type="PROSITE" id="PS50980">
    <property type="entry name" value="COA_CT_NTER"/>
    <property type="match status" value="1"/>
</dbReference>
<evidence type="ECO:0000313" key="3">
    <source>
        <dbReference type="EMBL" id="CAH0990207.1"/>
    </source>
</evidence>
<accession>A0ABN8EFU1</accession>
<protein>
    <submittedName>
        <fullName evidence="3">Propionyl-CoA carboxylase beta chain</fullName>
        <ecNumber evidence="3">6.4.1.3</ecNumber>
    </submittedName>
</protein>
<proteinExistence type="predicted"/>
<dbReference type="GO" id="GO:0004658">
    <property type="term" value="F:propionyl-CoA carboxylase activity"/>
    <property type="evidence" value="ECO:0007669"/>
    <property type="project" value="UniProtKB-EC"/>
</dbReference>
<keyword evidence="3" id="KW-0436">Ligase</keyword>
<dbReference type="RefSeq" id="WP_237442893.1">
    <property type="nucleotide sequence ID" value="NZ_CAKLPX010000001.1"/>
</dbReference>
<dbReference type="Gene3D" id="3.90.226.10">
    <property type="entry name" value="2-enoyl-CoA Hydratase, Chain A, domain 1"/>
    <property type="match status" value="2"/>
</dbReference>
<dbReference type="InterPro" id="IPR034733">
    <property type="entry name" value="AcCoA_carboxyl_beta"/>
</dbReference>
<organism evidence="3 4">
    <name type="scientific">Sinobacterium norvegicum</name>
    <dbReference type="NCBI Taxonomy" id="1641715"/>
    <lineage>
        <taxon>Bacteria</taxon>
        <taxon>Pseudomonadati</taxon>
        <taxon>Pseudomonadota</taxon>
        <taxon>Gammaproteobacteria</taxon>
        <taxon>Cellvibrionales</taxon>
        <taxon>Spongiibacteraceae</taxon>
        <taxon>Sinobacterium</taxon>
    </lineage>
</organism>
<keyword evidence="4" id="KW-1185">Reference proteome</keyword>
<dbReference type="InterPro" id="IPR029045">
    <property type="entry name" value="ClpP/crotonase-like_dom_sf"/>
</dbReference>